<accession>A0ABY7F7N1</accession>
<feature type="domain" description="DDE Tnp4" evidence="3">
    <location>
        <begin position="73"/>
        <end position="242"/>
    </location>
</feature>
<name>A0ABY7F7N1_MYAAR</name>
<gene>
    <name evidence="4" type="ORF">MAR_031400</name>
</gene>
<dbReference type="Pfam" id="PF13359">
    <property type="entry name" value="DDE_Tnp_4"/>
    <property type="match status" value="1"/>
</dbReference>
<organism evidence="4 5">
    <name type="scientific">Mya arenaria</name>
    <name type="common">Soft-shell clam</name>
    <dbReference type="NCBI Taxonomy" id="6604"/>
    <lineage>
        <taxon>Eukaryota</taxon>
        <taxon>Metazoa</taxon>
        <taxon>Spiralia</taxon>
        <taxon>Lophotrochozoa</taxon>
        <taxon>Mollusca</taxon>
        <taxon>Bivalvia</taxon>
        <taxon>Autobranchia</taxon>
        <taxon>Heteroconchia</taxon>
        <taxon>Euheterodonta</taxon>
        <taxon>Imparidentia</taxon>
        <taxon>Neoheterodontei</taxon>
        <taxon>Myida</taxon>
        <taxon>Myoidea</taxon>
        <taxon>Myidae</taxon>
        <taxon>Mya</taxon>
    </lineage>
</organism>
<reference evidence="4" key="1">
    <citation type="submission" date="2022-11" db="EMBL/GenBank/DDBJ databases">
        <title>Centuries of genome instability and evolution in soft-shell clam transmissible cancer (bioRxiv).</title>
        <authorList>
            <person name="Hart S.F.M."/>
            <person name="Yonemitsu M.A."/>
            <person name="Giersch R.M."/>
            <person name="Beal B.F."/>
            <person name="Arriagada G."/>
            <person name="Davis B.W."/>
            <person name="Ostrander E.A."/>
            <person name="Goff S.P."/>
            <person name="Metzger M.J."/>
        </authorList>
    </citation>
    <scope>NUCLEOTIDE SEQUENCE</scope>
    <source>
        <strain evidence="4">MELC-2E11</strain>
        <tissue evidence="4">Siphon/mantle</tissue>
    </source>
</reference>
<evidence type="ECO:0000313" key="5">
    <source>
        <dbReference type="Proteomes" id="UP001164746"/>
    </source>
</evidence>
<keyword evidence="2" id="KW-0479">Metal-binding</keyword>
<protein>
    <recommendedName>
        <fullName evidence="3">DDE Tnp4 domain-containing protein</fullName>
    </recommendedName>
</protein>
<evidence type="ECO:0000256" key="2">
    <source>
        <dbReference type="ARBA" id="ARBA00022723"/>
    </source>
</evidence>
<dbReference type="PANTHER" id="PTHR23080">
    <property type="entry name" value="THAP DOMAIN PROTEIN"/>
    <property type="match status" value="1"/>
</dbReference>
<dbReference type="Proteomes" id="UP001164746">
    <property type="component" value="Chromosome 10"/>
</dbReference>
<evidence type="ECO:0000313" key="4">
    <source>
        <dbReference type="EMBL" id="WAR16806.1"/>
    </source>
</evidence>
<dbReference type="EMBL" id="CP111021">
    <property type="protein sequence ID" value="WAR16806.1"/>
    <property type="molecule type" value="Genomic_DNA"/>
</dbReference>
<keyword evidence="5" id="KW-1185">Reference proteome</keyword>
<evidence type="ECO:0000256" key="1">
    <source>
        <dbReference type="ARBA" id="ARBA00001968"/>
    </source>
</evidence>
<comment type="cofactor">
    <cofactor evidence="1">
        <name>a divalent metal cation</name>
        <dbReference type="ChEBI" id="CHEBI:60240"/>
    </cofactor>
</comment>
<dbReference type="InterPro" id="IPR027806">
    <property type="entry name" value="HARBI1_dom"/>
</dbReference>
<sequence>MSNKLISTVLNLSRSQVQRSIVSVKKQLMKYFVPHFVGFQHIDSRDVIQSYTRPLAFSLFGRNDCSPPAILVLDGTYIYINKSSNNKFQRRTYSVHKKRSLVKPMMIVSTSGYIVSVIGPFLADGTSNDASILNTVLENNVEMVKDWVHNGDIFVVDRGLQDSLDVLEKIGIDAKMPSCLPKGNKQLGTTEANVSRLVTKVRWVVESANARLKQWRLLDKTLPASYLPSIGEFVRIVCALCNKYKGQLSHTEDPVSDIALGTHLFQLSKRHNDLKLKIDTLNESKQLGNKCTTEIREYEFLGFPKLTEEAQFMHKPMVDVLTSYKSTTSVIISVALTRVDEVLILHLLVLTTYKSTTSVIISGALTRVDEVLIMHLLVLTSYKSATSVIISVALTRVDEVLILHLLVLTSYKSTTSVIISVALTHVDEVLILHLLVLTSYKSTTSVIISVALTRVDEVLIMHVVVLTSYKSTTSVIISVALTRVDEVLILHLLVLTTYKSATSVIIGGALTRVDEVLIMHLLVLNSYKSTTSVIISVALTRVDEVLKLHLLVLTTYKSATSVIIRGALTRVDEVLIQHLLVLTSYKSTTSVIISVALTRVDEVLILHLLVLTTYKSTTSIIISVALTRVDEVLIQHLLILASYKSTTSVIISGALTRNFKCNYNMKPTPFAVSSSHYNGNLNEMLTFKPAMNKQWTIELFWRVQHRLSEFNYSGDIIGDISIGPTARHRDIAIRLTDTRVGPVLITFIFLK</sequence>
<proteinExistence type="predicted"/>
<evidence type="ECO:0000259" key="3">
    <source>
        <dbReference type="Pfam" id="PF13359"/>
    </source>
</evidence>